<organism evidence="4 5">
    <name type="scientific">Cellulomonas fulva</name>
    <dbReference type="NCBI Taxonomy" id="2835530"/>
    <lineage>
        <taxon>Bacteria</taxon>
        <taxon>Bacillati</taxon>
        <taxon>Actinomycetota</taxon>
        <taxon>Actinomycetes</taxon>
        <taxon>Micrococcales</taxon>
        <taxon>Cellulomonadaceae</taxon>
        <taxon>Cellulomonas</taxon>
    </lineage>
</organism>
<dbReference type="SMART" id="SM00889">
    <property type="entry name" value="EFG_IV"/>
    <property type="match status" value="1"/>
</dbReference>
<dbReference type="NCBIfam" id="TIGR00231">
    <property type="entry name" value="small_GTP"/>
    <property type="match status" value="1"/>
</dbReference>
<keyword evidence="2" id="KW-0342">GTP-binding</keyword>
<dbReference type="Pfam" id="PF22042">
    <property type="entry name" value="EF-G_D2"/>
    <property type="match status" value="1"/>
</dbReference>
<dbReference type="InterPro" id="IPR035647">
    <property type="entry name" value="EFG_III/V"/>
</dbReference>
<dbReference type="Pfam" id="PF03764">
    <property type="entry name" value="EFG_IV"/>
    <property type="match status" value="1"/>
</dbReference>
<dbReference type="Gene3D" id="3.30.70.870">
    <property type="entry name" value="Elongation Factor G (Translational Gtpase), domain 3"/>
    <property type="match status" value="1"/>
</dbReference>
<dbReference type="InterPro" id="IPR047872">
    <property type="entry name" value="EFG_IV"/>
</dbReference>
<protein>
    <submittedName>
        <fullName evidence="4">Elongation factor G</fullName>
    </submittedName>
</protein>
<keyword evidence="4" id="KW-0648">Protein biosynthesis</keyword>
<dbReference type="PRINTS" id="PR00315">
    <property type="entry name" value="ELONGATNFCT"/>
</dbReference>
<evidence type="ECO:0000256" key="1">
    <source>
        <dbReference type="ARBA" id="ARBA00022741"/>
    </source>
</evidence>
<keyword evidence="5" id="KW-1185">Reference proteome</keyword>
<dbReference type="InterPro" id="IPR009000">
    <property type="entry name" value="Transl_B-barrel_sf"/>
</dbReference>
<sequence>MDQATTPRIRTVALVGAAGAGKTTLTEALLHRAGVTGRPGRVEDGSTVTDHEPEEIARGLSLSLGLAPFTWRLGTGDEYDVTLLDTPGSADFAGSLDAALAVADLAVLVVSAVDGVQAGTHAAWRAVAEAGLPRLVVVTKEDKARADFHHVLADLREAFGEGFVPLELPLGEEAAFHGVADVLSEEGLEYAADGRHSTGTVPADVAEEEHRLHGEVTEEIVSHDDEALERYLGGDEPSAAELGRTLAHEVRDLEAFPVLVASGVTEVGVDRLADLVCELGPAPGERPAVVVAGPTSGSSAGPTRVEVAVDPAGPVLVHAFRTVADPFVGQVTLLRVLSGTVRPGDRLLNTTSRTEERVPGLFRLRGKEHLPVDAAVAGQVVAVAKLTATPSGSLLTDKAGPGAAMTAPPPPHRAPVFGLALTPVSQSDDDRLSGALTRLAAEDATLVVDRSSDHTVLRGLGDTHLAVALERLARVFGVHVTTSAVPVAYRETIRRTVEAEGKVKKQSGGHGQFAVVQLRVGPLPHGEGYAFVDSVVGGSVPRQYLPSVERGAAEAMAHGGPHGYPVVDLRVEVYDGKSHSVDSSDMAFRAAAANGVREALAAAGTVVLEPIDHVTVVVPSAAQGDVMGDLSGRRGRITTTSARDGGLVAIEADVPQAELARYVLDLRSLTGGRAELTVHPSHYDPCPDHLLPT</sequence>
<dbReference type="InterPro" id="IPR014721">
    <property type="entry name" value="Ribsml_uS5_D2-typ_fold_subgr"/>
</dbReference>
<dbReference type="InterPro" id="IPR005517">
    <property type="entry name" value="Transl_elong_EFG/EF2_IV"/>
</dbReference>
<dbReference type="NCBIfam" id="NF009381">
    <property type="entry name" value="PRK12740.1-5"/>
    <property type="match status" value="1"/>
</dbReference>
<dbReference type="InterPro" id="IPR020568">
    <property type="entry name" value="Ribosomal_Su5_D2-typ_SF"/>
</dbReference>
<dbReference type="InterPro" id="IPR027417">
    <property type="entry name" value="P-loop_NTPase"/>
</dbReference>
<dbReference type="Proteomes" id="UP000722125">
    <property type="component" value="Unassembled WGS sequence"/>
</dbReference>
<dbReference type="InterPro" id="IPR005225">
    <property type="entry name" value="Small_GTP-bd"/>
</dbReference>
<dbReference type="Gene3D" id="3.30.70.240">
    <property type="match status" value="1"/>
</dbReference>
<dbReference type="CDD" id="cd03713">
    <property type="entry name" value="EFG_mtEFG_C"/>
    <property type="match status" value="1"/>
</dbReference>
<evidence type="ECO:0000313" key="4">
    <source>
        <dbReference type="EMBL" id="MBT0993374.1"/>
    </source>
</evidence>
<dbReference type="SUPFAM" id="SSF52540">
    <property type="entry name" value="P-loop containing nucleoside triphosphate hydrolases"/>
    <property type="match status" value="1"/>
</dbReference>
<dbReference type="InterPro" id="IPR053905">
    <property type="entry name" value="EF-G-like_DII"/>
</dbReference>
<dbReference type="InterPro" id="IPR000640">
    <property type="entry name" value="EFG_V-like"/>
</dbReference>
<dbReference type="PANTHER" id="PTHR43261:SF6">
    <property type="entry name" value="ELONGATION FACTOR G-LIKE PROTEIN"/>
    <property type="match status" value="1"/>
</dbReference>
<proteinExistence type="predicted"/>
<dbReference type="Gene3D" id="3.40.50.300">
    <property type="entry name" value="P-loop containing nucleotide triphosphate hydrolases"/>
    <property type="match status" value="1"/>
</dbReference>
<dbReference type="SMART" id="SM00838">
    <property type="entry name" value="EFG_C"/>
    <property type="match status" value="1"/>
</dbReference>
<evidence type="ECO:0000256" key="2">
    <source>
        <dbReference type="ARBA" id="ARBA00023134"/>
    </source>
</evidence>
<dbReference type="SUPFAM" id="SSF50447">
    <property type="entry name" value="Translation proteins"/>
    <property type="match status" value="1"/>
</dbReference>
<dbReference type="InterPro" id="IPR035649">
    <property type="entry name" value="EFG_V"/>
</dbReference>
<accession>A0ABS5TW32</accession>
<evidence type="ECO:0000259" key="3">
    <source>
        <dbReference type="PROSITE" id="PS51722"/>
    </source>
</evidence>
<reference evidence="4 5" key="1">
    <citation type="submission" date="2021-05" db="EMBL/GenBank/DDBJ databases">
        <title>Description of Cellulomonas sp. DKR-3 sp. nov.</title>
        <authorList>
            <person name="Dahal R.H."/>
            <person name="Chaudhary D.K."/>
        </authorList>
    </citation>
    <scope>NUCLEOTIDE SEQUENCE [LARGE SCALE GENOMIC DNA]</scope>
    <source>
        <strain evidence="4 5">DKR-3</strain>
    </source>
</reference>
<dbReference type="InterPro" id="IPR041095">
    <property type="entry name" value="EFG_II"/>
</dbReference>
<dbReference type="RefSeq" id="WP_214346793.1">
    <property type="nucleotide sequence ID" value="NZ_JAHBOH010000001.1"/>
</dbReference>
<dbReference type="SUPFAM" id="SSF54211">
    <property type="entry name" value="Ribosomal protein S5 domain 2-like"/>
    <property type="match status" value="1"/>
</dbReference>
<comment type="caution">
    <text evidence="4">The sequence shown here is derived from an EMBL/GenBank/DDBJ whole genome shotgun (WGS) entry which is preliminary data.</text>
</comment>
<dbReference type="PANTHER" id="PTHR43261">
    <property type="entry name" value="TRANSLATION ELONGATION FACTOR G-RELATED"/>
    <property type="match status" value="1"/>
</dbReference>
<dbReference type="Gene3D" id="3.30.230.10">
    <property type="match status" value="1"/>
</dbReference>
<keyword evidence="1" id="KW-0547">Nucleotide-binding</keyword>
<keyword evidence="4" id="KW-0251">Elongation factor</keyword>
<dbReference type="Gene3D" id="2.40.30.10">
    <property type="entry name" value="Translation factors"/>
    <property type="match status" value="1"/>
</dbReference>
<dbReference type="NCBIfam" id="NF009379">
    <property type="entry name" value="PRK12740.1-3"/>
    <property type="match status" value="1"/>
</dbReference>
<evidence type="ECO:0000313" key="5">
    <source>
        <dbReference type="Proteomes" id="UP000722125"/>
    </source>
</evidence>
<dbReference type="SUPFAM" id="SSF54980">
    <property type="entry name" value="EF-G C-terminal domain-like"/>
    <property type="match status" value="2"/>
</dbReference>
<dbReference type="Pfam" id="PF00009">
    <property type="entry name" value="GTP_EFTU"/>
    <property type="match status" value="1"/>
</dbReference>
<dbReference type="EMBL" id="JAHBOH010000001">
    <property type="protein sequence ID" value="MBT0993374.1"/>
    <property type="molecule type" value="Genomic_DNA"/>
</dbReference>
<dbReference type="Pfam" id="PF14492">
    <property type="entry name" value="EFG_III"/>
    <property type="match status" value="1"/>
</dbReference>
<name>A0ABS5TW32_9CELL</name>
<dbReference type="Pfam" id="PF00679">
    <property type="entry name" value="EFG_C"/>
    <property type="match status" value="1"/>
</dbReference>
<gene>
    <name evidence="4" type="ORF">KIN34_03625</name>
</gene>
<dbReference type="GO" id="GO:0003746">
    <property type="term" value="F:translation elongation factor activity"/>
    <property type="evidence" value="ECO:0007669"/>
    <property type="project" value="UniProtKB-KW"/>
</dbReference>
<dbReference type="InterPro" id="IPR000795">
    <property type="entry name" value="T_Tr_GTP-bd_dom"/>
</dbReference>
<feature type="domain" description="Tr-type G" evidence="3">
    <location>
        <begin position="7"/>
        <end position="284"/>
    </location>
</feature>
<dbReference type="CDD" id="cd01434">
    <property type="entry name" value="EFG_mtEFG1_IV"/>
    <property type="match status" value="1"/>
</dbReference>
<dbReference type="PROSITE" id="PS51722">
    <property type="entry name" value="G_TR_2"/>
    <property type="match status" value="1"/>
</dbReference>